<keyword evidence="4 6" id="KW-0560">Oxidoreductase</keyword>
<keyword evidence="6" id="KW-0963">Cytoplasm</keyword>
<evidence type="ECO:0000256" key="4">
    <source>
        <dbReference type="ARBA" id="ARBA00023002"/>
    </source>
</evidence>
<dbReference type="AlphaFoldDB" id="I7KP07"/>
<evidence type="ECO:0000256" key="1">
    <source>
        <dbReference type="ARBA" id="ARBA00005525"/>
    </source>
</evidence>
<organism evidence="10 12">
    <name type="scientific">Lactobacillus gigeriorum DSM 23908 = CRBIP 24.85</name>
    <dbReference type="NCBI Taxonomy" id="1423751"/>
    <lineage>
        <taxon>Bacteria</taxon>
        <taxon>Bacillati</taxon>
        <taxon>Bacillota</taxon>
        <taxon>Bacilli</taxon>
        <taxon>Lactobacillales</taxon>
        <taxon>Lactobacillaceae</taxon>
        <taxon>Lactobacillus</taxon>
    </lineage>
</organism>
<dbReference type="InterPro" id="IPR053790">
    <property type="entry name" value="P5CR-like_CS"/>
</dbReference>
<comment type="similarity">
    <text evidence="1 6 8">Belongs to the pyrroline-5-carboxylate reductase family.</text>
</comment>
<dbReference type="InterPro" id="IPR036291">
    <property type="entry name" value="NAD(P)-bd_dom_sf"/>
</dbReference>
<evidence type="ECO:0000256" key="8">
    <source>
        <dbReference type="RuleBase" id="RU003903"/>
    </source>
</evidence>
<dbReference type="GO" id="GO:0005737">
    <property type="term" value="C:cytoplasm"/>
    <property type="evidence" value="ECO:0007669"/>
    <property type="project" value="UniProtKB-SubCell"/>
</dbReference>
<keyword evidence="6 8" id="KW-0028">Amino-acid biosynthesis</keyword>
<keyword evidence="2 6" id="KW-0641">Proline biosynthesis</keyword>
<evidence type="ECO:0000256" key="6">
    <source>
        <dbReference type="HAMAP-Rule" id="MF_01925"/>
    </source>
</evidence>
<reference evidence="11 13" key="2">
    <citation type="journal article" date="2015" name="Genome Announc.">
        <title>Expanding the biotechnology potential of lactobacilli through comparative genomics of 213 strains and associated genera.</title>
        <authorList>
            <person name="Sun Z."/>
            <person name="Harris H.M."/>
            <person name="McCann A."/>
            <person name="Guo C."/>
            <person name="Argimon S."/>
            <person name="Zhang W."/>
            <person name="Yang X."/>
            <person name="Jeffery I.B."/>
            <person name="Cooney J.C."/>
            <person name="Kagawa T.F."/>
            <person name="Liu W."/>
            <person name="Song Y."/>
            <person name="Salvetti E."/>
            <person name="Wrobel A."/>
            <person name="Rasinkangas P."/>
            <person name="Parkhill J."/>
            <person name="Rea M.C."/>
            <person name="O'Sullivan O."/>
            <person name="Ritari J."/>
            <person name="Douillard F.P."/>
            <person name="Paul Ross R."/>
            <person name="Yang R."/>
            <person name="Briner A.E."/>
            <person name="Felis G.E."/>
            <person name="de Vos W.M."/>
            <person name="Barrangou R."/>
            <person name="Klaenhammer T.R."/>
            <person name="Caufield P.W."/>
            <person name="Cui Y."/>
            <person name="Zhang H."/>
            <person name="O'Toole P.W."/>
        </authorList>
    </citation>
    <scope>NUCLEOTIDE SEQUENCE [LARGE SCALE GENOMIC DNA]</scope>
    <source>
        <strain evidence="11 13">DSM 23908</strain>
    </source>
</reference>
<comment type="pathway">
    <text evidence="6 8">Amino-acid biosynthesis; L-proline biosynthesis; L-proline from L-glutamate 5-semialdehyde: step 1/1.</text>
</comment>
<dbReference type="Pfam" id="PF14748">
    <property type="entry name" value="P5CR_dimer"/>
    <property type="match status" value="1"/>
</dbReference>
<dbReference type="GO" id="GO:0055129">
    <property type="term" value="P:L-proline biosynthetic process"/>
    <property type="evidence" value="ECO:0007669"/>
    <property type="project" value="UniProtKB-UniRule"/>
</dbReference>
<proteinExistence type="inferred from homology"/>
<dbReference type="InterPro" id="IPR000304">
    <property type="entry name" value="Pyrroline-COOH_reductase"/>
</dbReference>
<evidence type="ECO:0000259" key="9">
    <source>
        <dbReference type="Pfam" id="PF14748"/>
    </source>
</evidence>
<dbReference type="EMBL" id="AYZO01000029">
    <property type="protein sequence ID" value="KRN10567.1"/>
    <property type="molecule type" value="Genomic_DNA"/>
</dbReference>
<dbReference type="Proteomes" id="UP000051521">
    <property type="component" value="Unassembled WGS sequence"/>
</dbReference>
<dbReference type="HAMAP" id="MF_01925">
    <property type="entry name" value="P5C_reductase"/>
    <property type="match status" value="1"/>
</dbReference>
<gene>
    <name evidence="6" type="primary">proC</name>
    <name evidence="10" type="ORF">BN52_02065</name>
    <name evidence="11" type="ORF">FC38_GL000965</name>
</gene>
<comment type="catalytic activity">
    <reaction evidence="6">
        <text>L-proline + NAD(+) = (S)-1-pyrroline-5-carboxylate + NADH + 2 H(+)</text>
        <dbReference type="Rhea" id="RHEA:14105"/>
        <dbReference type="ChEBI" id="CHEBI:15378"/>
        <dbReference type="ChEBI" id="CHEBI:17388"/>
        <dbReference type="ChEBI" id="CHEBI:57540"/>
        <dbReference type="ChEBI" id="CHEBI:57945"/>
        <dbReference type="ChEBI" id="CHEBI:60039"/>
        <dbReference type="EC" id="1.5.1.2"/>
    </reaction>
</comment>
<evidence type="ECO:0000256" key="3">
    <source>
        <dbReference type="ARBA" id="ARBA00022857"/>
    </source>
</evidence>
<evidence type="ECO:0000256" key="7">
    <source>
        <dbReference type="NCBIfam" id="TIGR00112"/>
    </source>
</evidence>
<evidence type="ECO:0000256" key="5">
    <source>
        <dbReference type="ARBA" id="ARBA00058118"/>
    </source>
</evidence>
<dbReference type="SUPFAM" id="SSF51735">
    <property type="entry name" value="NAD(P)-binding Rossmann-fold domains"/>
    <property type="match status" value="1"/>
</dbReference>
<dbReference type="EMBL" id="CAKC01000045">
    <property type="protein sequence ID" value="CCI87039.1"/>
    <property type="molecule type" value="Genomic_DNA"/>
</dbReference>
<dbReference type="STRING" id="1423751.FC38_GL000965"/>
<feature type="domain" description="Pyrroline-5-carboxylate reductase dimerisation" evidence="9">
    <location>
        <begin position="146"/>
        <end position="244"/>
    </location>
</feature>
<sequence>MGSALLEGLANTHEFELIGKNPINPRVSDLSDKLSFTLVHSIAELIKLSPNFVILTTPASITMDIVSELTDLDTNSIIISAVAGHSYEEYHQALPNHQIVRCIPNIPVSVNQGTTSLFIPENISDSSREEILDLLNKLGETILVKEEQLSIVGTIGGCSPAFVDVFLDALADSGVLEGLQRKLANKLAASMVNGAATLALKSGKEPSLLKDQVCSPGGTTIKGVVSLEKNGFRNAVIEAVKAANHN</sequence>
<accession>I7KP07</accession>
<comment type="caution">
    <text evidence="10">The sequence shown here is derived from an EMBL/GenBank/DDBJ whole genome shotgun (WGS) entry which is preliminary data.</text>
</comment>
<dbReference type="FunFam" id="1.10.3730.10:FF:000001">
    <property type="entry name" value="Pyrroline-5-carboxylate reductase"/>
    <property type="match status" value="1"/>
</dbReference>
<evidence type="ECO:0000313" key="11">
    <source>
        <dbReference type="EMBL" id="KRN10567.1"/>
    </source>
</evidence>
<evidence type="ECO:0000256" key="2">
    <source>
        <dbReference type="ARBA" id="ARBA00022650"/>
    </source>
</evidence>
<evidence type="ECO:0000313" key="12">
    <source>
        <dbReference type="Proteomes" id="UP000009326"/>
    </source>
</evidence>
<dbReference type="InterPro" id="IPR029036">
    <property type="entry name" value="P5CR_dimer"/>
</dbReference>
<dbReference type="Gene3D" id="3.40.50.720">
    <property type="entry name" value="NAD(P)-binding Rossmann-like Domain"/>
    <property type="match status" value="1"/>
</dbReference>
<dbReference type="PANTHER" id="PTHR11645">
    <property type="entry name" value="PYRROLINE-5-CARBOXYLATE REDUCTASE"/>
    <property type="match status" value="1"/>
</dbReference>
<name>I7KP07_9LACO</name>
<comment type="catalytic activity">
    <reaction evidence="6 8">
        <text>L-proline + NADP(+) = (S)-1-pyrroline-5-carboxylate + NADPH + 2 H(+)</text>
        <dbReference type="Rhea" id="RHEA:14109"/>
        <dbReference type="ChEBI" id="CHEBI:15378"/>
        <dbReference type="ChEBI" id="CHEBI:17388"/>
        <dbReference type="ChEBI" id="CHEBI:57783"/>
        <dbReference type="ChEBI" id="CHEBI:58349"/>
        <dbReference type="ChEBI" id="CHEBI:60039"/>
        <dbReference type="EC" id="1.5.1.2"/>
    </reaction>
</comment>
<keyword evidence="3 6" id="KW-0521">NADP</keyword>
<dbReference type="Proteomes" id="UP000009326">
    <property type="component" value="Unassembled WGS sequence"/>
</dbReference>
<dbReference type="PROSITE" id="PS00521">
    <property type="entry name" value="P5CR"/>
    <property type="match status" value="1"/>
</dbReference>
<comment type="subcellular location">
    <subcellularLocation>
        <location evidence="6">Cytoplasm</location>
    </subcellularLocation>
</comment>
<dbReference type="PANTHER" id="PTHR11645:SF0">
    <property type="entry name" value="PYRROLINE-5-CARBOXYLATE REDUCTASE 3"/>
    <property type="match status" value="1"/>
</dbReference>
<dbReference type="UniPathway" id="UPA00098">
    <property type="reaction ID" value="UER00361"/>
</dbReference>
<dbReference type="InterPro" id="IPR008927">
    <property type="entry name" value="6-PGluconate_DH-like_C_sf"/>
</dbReference>
<dbReference type="GO" id="GO:0004735">
    <property type="term" value="F:pyrroline-5-carboxylate reductase activity"/>
    <property type="evidence" value="ECO:0007669"/>
    <property type="project" value="UniProtKB-UniRule"/>
</dbReference>
<reference evidence="10 12" key="1">
    <citation type="submission" date="2012-06" db="EMBL/GenBank/DDBJ databases">
        <title>Draft genome sequence of Lactobacillus gigeriorum CRBIP 24.85T, isolated from chicken crop.</title>
        <authorList>
            <person name="Cousin S."/>
            <person name="Ma L."/>
            <person name="Creno S."/>
            <person name="Clermont D."/>
            <person name="Loux V."/>
            <person name="Bizet C."/>
            <person name="Bouchier C."/>
        </authorList>
    </citation>
    <scope>NUCLEOTIDE SEQUENCE [LARGE SCALE GENOMIC DNA]</scope>
    <source>
        <strain evidence="12">CRBIP 24.85T</strain>
        <strain evidence="10">Type strain: CRBIP 24.85</strain>
    </source>
</reference>
<dbReference type="OrthoDB" id="9805754at2"/>
<comment type="function">
    <text evidence="5 6">Catalyzes the reduction of 1-pyrroline-5-carboxylate (PCA) to L-proline.</text>
</comment>
<evidence type="ECO:0000313" key="13">
    <source>
        <dbReference type="Proteomes" id="UP000051521"/>
    </source>
</evidence>
<protein>
    <recommendedName>
        <fullName evidence="6 7">Pyrroline-5-carboxylate reductase</fullName>
        <shortName evidence="6">P5C reductase</shortName>
        <shortName evidence="6">P5CR</shortName>
        <ecNumber evidence="6 7">1.5.1.2</ecNumber>
    </recommendedName>
    <alternativeName>
        <fullName evidence="6">PCA reductase</fullName>
    </alternativeName>
</protein>
<dbReference type="PIRSF" id="PIRSF000193">
    <property type="entry name" value="Pyrrol-5-carb_rd"/>
    <property type="match status" value="1"/>
</dbReference>
<dbReference type="EC" id="1.5.1.2" evidence="6 7"/>
<dbReference type="Gene3D" id="1.10.3730.10">
    <property type="entry name" value="ProC C-terminal domain-like"/>
    <property type="match status" value="1"/>
</dbReference>
<dbReference type="PATRIC" id="fig|1423751.3.peg.1001"/>
<dbReference type="SUPFAM" id="SSF48179">
    <property type="entry name" value="6-phosphogluconate dehydrogenase C-terminal domain-like"/>
    <property type="match status" value="1"/>
</dbReference>
<dbReference type="NCBIfam" id="TIGR00112">
    <property type="entry name" value="proC"/>
    <property type="match status" value="1"/>
</dbReference>
<keyword evidence="13" id="KW-1185">Reference proteome</keyword>
<evidence type="ECO:0000313" key="10">
    <source>
        <dbReference type="EMBL" id="CCI87039.1"/>
    </source>
</evidence>